<comment type="similarity">
    <text evidence="1">Belongs to the universal stress protein A family.</text>
</comment>
<dbReference type="PANTHER" id="PTHR46268:SF6">
    <property type="entry name" value="UNIVERSAL STRESS PROTEIN UP12"/>
    <property type="match status" value="1"/>
</dbReference>
<reference evidence="4" key="1">
    <citation type="journal article" date="2020" name="Appl. Environ. Microbiol.">
        <title>Diazotrophic Anaeromyxobacter Isolates from Soils.</title>
        <authorList>
            <person name="Masuda Y."/>
            <person name="Yamanaka H."/>
            <person name="Xu Z.X."/>
            <person name="Shiratori Y."/>
            <person name="Aono T."/>
            <person name="Amachi S."/>
            <person name="Senoo K."/>
            <person name="Itoh H."/>
        </authorList>
    </citation>
    <scope>NUCLEOTIDE SEQUENCE [LARGE SCALE GENOMIC DNA]</scope>
    <source>
        <strain evidence="4">R267</strain>
    </source>
</reference>
<dbReference type="InterPro" id="IPR014729">
    <property type="entry name" value="Rossmann-like_a/b/a_fold"/>
</dbReference>
<proteinExistence type="inferred from homology"/>
<dbReference type="Pfam" id="PF00582">
    <property type="entry name" value="Usp"/>
    <property type="match status" value="1"/>
</dbReference>
<sequence length="158" mass="16813">MTSIKRILVPIDFSPSSRAALGHALALRSAFGAGVSVLHVHEPSGFVGADSLALMPIDHPSGRWELVRVEILRELEQFLGIERPGLDEVRVEAGVPADVIPEVARDGGFDLVLMGTHGQGPVSRLALGGVAEAVVRKAHCLVMTLRLPGRVAREALCM</sequence>
<dbReference type="PRINTS" id="PR01438">
    <property type="entry name" value="UNVRSLSTRESS"/>
</dbReference>
<evidence type="ECO:0000259" key="2">
    <source>
        <dbReference type="Pfam" id="PF00582"/>
    </source>
</evidence>
<evidence type="ECO:0000313" key="4">
    <source>
        <dbReference type="Proteomes" id="UP000503640"/>
    </source>
</evidence>
<dbReference type="CDD" id="cd00293">
    <property type="entry name" value="USP-like"/>
    <property type="match status" value="1"/>
</dbReference>
<dbReference type="RefSeq" id="WP_176068396.1">
    <property type="nucleotide sequence ID" value="NZ_BJTG01000011.1"/>
</dbReference>
<dbReference type="InterPro" id="IPR006015">
    <property type="entry name" value="Universal_stress_UspA"/>
</dbReference>
<dbReference type="InterPro" id="IPR006016">
    <property type="entry name" value="UspA"/>
</dbReference>
<gene>
    <name evidence="3" type="ORF">AMYX_38960</name>
</gene>
<dbReference type="SUPFAM" id="SSF52402">
    <property type="entry name" value="Adenine nucleotide alpha hydrolases-like"/>
    <property type="match status" value="1"/>
</dbReference>
<dbReference type="Proteomes" id="UP000503640">
    <property type="component" value="Unassembled WGS sequence"/>
</dbReference>
<name>A0A7I9VRX0_9BACT</name>
<comment type="caution">
    <text evidence="3">The sequence shown here is derived from an EMBL/GenBank/DDBJ whole genome shotgun (WGS) entry which is preliminary data.</text>
</comment>
<dbReference type="AlphaFoldDB" id="A0A7I9VRX0"/>
<organism evidence="3 4">
    <name type="scientific">Anaeromyxobacter diazotrophicus</name>
    <dbReference type="NCBI Taxonomy" id="2590199"/>
    <lineage>
        <taxon>Bacteria</taxon>
        <taxon>Pseudomonadati</taxon>
        <taxon>Myxococcota</taxon>
        <taxon>Myxococcia</taxon>
        <taxon>Myxococcales</taxon>
        <taxon>Cystobacterineae</taxon>
        <taxon>Anaeromyxobacteraceae</taxon>
        <taxon>Anaeromyxobacter</taxon>
    </lineage>
</organism>
<dbReference type="Gene3D" id="3.40.50.620">
    <property type="entry name" value="HUPs"/>
    <property type="match status" value="1"/>
</dbReference>
<feature type="domain" description="UspA" evidence="2">
    <location>
        <begin position="4"/>
        <end position="145"/>
    </location>
</feature>
<protein>
    <recommendedName>
        <fullName evidence="2">UspA domain-containing protein</fullName>
    </recommendedName>
</protein>
<keyword evidence="4" id="KW-1185">Reference proteome</keyword>
<accession>A0A7I9VRX0</accession>
<evidence type="ECO:0000256" key="1">
    <source>
        <dbReference type="ARBA" id="ARBA00008791"/>
    </source>
</evidence>
<evidence type="ECO:0000313" key="3">
    <source>
        <dbReference type="EMBL" id="GEJ59155.1"/>
    </source>
</evidence>
<dbReference type="PANTHER" id="PTHR46268">
    <property type="entry name" value="STRESS RESPONSE PROTEIN NHAX"/>
    <property type="match status" value="1"/>
</dbReference>
<dbReference type="EMBL" id="BJTG01000011">
    <property type="protein sequence ID" value="GEJ59155.1"/>
    <property type="molecule type" value="Genomic_DNA"/>
</dbReference>